<dbReference type="Proteomes" id="UP000019112">
    <property type="component" value="Unassembled WGS sequence"/>
</dbReference>
<accession>W6TF51</accession>
<dbReference type="SUPFAM" id="SSF81891">
    <property type="entry name" value="Poly A polymerase C-terminal region-like"/>
    <property type="match status" value="1"/>
</dbReference>
<dbReference type="InterPro" id="IPR032828">
    <property type="entry name" value="PolyA_RNA-bd"/>
</dbReference>
<keyword evidence="3" id="KW-0819">tRNA processing</keyword>
<evidence type="ECO:0000256" key="7">
    <source>
        <dbReference type="ARBA" id="ARBA00022842"/>
    </source>
</evidence>
<dbReference type="EMBL" id="AWTR02000025">
    <property type="protein sequence ID" value="ETZ07599.1"/>
    <property type="molecule type" value="Genomic_DNA"/>
</dbReference>
<reference evidence="11 12" key="1">
    <citation type="journal article" date="2014" name="FEMS Microbiol. Lett.">
        <title>Draft genome sequences of three Holospora species (Holospora obtusa, Holospora undulata, and Holospora elegans), endonuclear symbiotic bacteria of the ciliate Paramecium caudatum.</title>
        <authorList>
            <person name="Dohra H."/>
            <person name="Tanaka K."/>
            <person name="Suzuki T."/>
            <person name="Fujishima M."/>
            <person name="Suzuki H."/>
        </authorList>
    </citation>
    <scope>NUCLEOTIDE SEQUENCE [LARGE SCALE GENOMIC DNA]</scope>
    <source>
        <strain evidence="11 12">F1</strain>
    </source>
</reference>
<evidence type="ECO:0000256" key="2">
    <source>
        <dbReference type="ARBA" id="ARBA00022679"/>
    </source>
</evidence>
<dbReference type="AlphaFoldDB" id="W6TF51"/>
<dbReference type="InterPro" id="IPR002646">
    <property type="entry name" value="PolA_pol_head_dom"/>
</dbReference>
<sequence>MLGIALKDDFDLAISCPPDLTMRFLQESNILSIPTGIKHGTISAIVEGILYEITTLRTECNHDGRHASVEFTHDWAGDAARRDFTMNALYVDEQGKIFDTVQGQEDLAQGIVRFIGDPDARIQEDYLRILRFFRIHAYYGKGDLNTQDFSSCCRWKHMLSILSKERITKEFFKLLEAPNPWYVIEKMISSGILSQILQTRLSFVSTEELEQCSGYNPGPLVRWATLTEYPCPGLRLSKKQERTFSALHIPLNFQHIKESLYAQDVSIVLGRCWLTCVKNFKNSKTQFLENWCQYSEQISSFVPVFFPLNGNVLLDNGVTSQHIGKILNHVKQWWIKHDEKPSSLECLAYALNIEKTMLK</sequence>
<evidence type="ECO:0000256" key="4">
    <source>
        <dbReference type="ARBA" id="ARBA00022695"/>
    </source>
</evidence>
<dbReference type="SUPFAM" id="SSF81301">
    <property type="entry name" value="Nucleotidyltransferase"/>
    <property type="match status" value="1"/>
</dbReference>
<evidence type="ECO:0000256" key="3">
    <source>
        <dbReference type="ARBA" id="ARBA00022694"/>
    </source>
</evidence>
<dbReference type="PANTHER" id="PTHR46173">
    <property type="entry name" value="CCA TRNA NUCLEOTIDYLTRANSFERASE 1, MITOCHONDRIAL"/>
    <property type="match status" value="1"/>
</dbReference>
<dbReference type="Gene3D" id="1.10.3090.10">
    <property type="entry name" value="cca-adding enzyme, domain 2"/>
    <property type="match status" value="1"/>
</dbReference>
<comment type="caution">
    <text evidence="11">The sequence shown here is derived from an EMBL/GenBank/DDBJ whole genome shotgun (WGS) entry which is preliminary data.</text>
</comment>
<dbReference type="STRING" id="1399147.P618_200200"/>
<protein>
    <submittedName>
        <fullName evidence="11">CCA tRNA nucleotidyltransferase 1, mitochondrial</fullName>
    </submittedName>
</protein>
<keyword evidence="8" id="KW-0694">RNA-binding</keyword>
<organism evidence="11 12">
    <name type="scientific">Holospora obtusa F1</name>
    <dbReference type="NCBI Taxonomy" id="1399147"/>
    <lineage>
        <taxon>Bacteria</taxon>
        <taxon>Pseudomonadati</taxon>
        <taxon>Pseudomonadota</taxon>
        <taxon>Alphaproteobacteria</taxon>
        <taxon>Holosporales</taxon>
        <taxon>Holosporaceae</taxon>
        <taxon>Holospora</taxon>
    </lineage>
</organism>
<dbReference type="PANTHER" id="PTHR46173:SF1">
    <property type="entry name" value="CCA TRNA NUCLEOTIDYLTRANSFERASE 1, MITOCHONDRIAL"/>
    <property type="match status" value="1"/>
</dbReference>
<keyword evidence="2 8" id="KW-0808">Transferase</keyword>
<dbReference type="Pfam" id="PF01743">
    <property type="entry name" value="PolyA_pol"/>
    <property type="match status" value="1"/>
</dbReference>
<evidence type="ECO:0000259" key="10">
    <source>
        <dbReference type="Pfam" id="PF12627"/>
    </source>
</evidence>
<keyword evidence="7" id="KW-0460">Magnesium</keyword>
<dbReference type="GO" id="GO:0008033">
    <property type="term" value="P:tRNA processing"/>
    <property type="evidence" value="ECO:0007669"/>
    <property type="project" value="UniProtKB-KW"/>
</dbReference>
<dbReference type="InterPro" id="IPR050264">
    <property type="entry name" value="Bact_CCA-adding_enz_type3_sf"/>
</dbReference>
<dbReference type="GO" id="GO:0016779">
    <property type="term" value="F:nucleotidyltransferase activity"/>
    <property type="evidence" value="ECO:0007669"/>
    <property type="project" value="UniProtKB-KW"/>
</dbReference>
<dbReference type="InterPro" id="IPR043519">
    <property type="entry name" value="NT_sf"/>
</dbReference>
<feature type="domain" description="Poly A polymerase head" evidence="9">
    <location>
        <begin position="3"/>
        <end position="113"/>
    </location>
</feature>
<dbReference type="GO" id="GO:0046872">
    <property type="term" value="F:metal ion binding"/>
    <property type="evidence" value="ECO:0007669"/>
    <property type="project" value="UniProtKB-KW"/>
</dbReference>
<dbReference type="GO" id="GO:0000049">
    <property type="term" value="F:tRNA binding"/>
    <property type="evidence" value="ECO:0007669"/>
    <property type="project" value="TreeGrafter"/>
</dbReference>
<keyword evidence="6" id="KW-0547">Nucleotide-binding</keyword>
<evidence type="ECO:0000313" key="12">
    <source>
        <dbReference type="Proteomes" id="UP000019112"/>
    </source>
</evidence>
<gene>
    <name evidence="11" type="ORF">P618_200200</name>
</gene>
<dbReference type="eggNOG" id="COG0617">
    <property type="taxonomic scope" value="Bacteria"/>
</dbReference>
<evidence type="ECO:0000256" key="6">
    <source>
        <dbReference type="ARBA" id="ARBA00022741"/>
    </source>
</evidence>
<keyword evidence="5" id="KW-0479">Metal-binding</keyword>
<keyword evidence="12" id="KW-1185">Reference proteome</keyword>
<evidence type="ECO:0000256" key="1">
    <source>
        <dbReference type="ARBA" id="ARBA00001946"/>
    </source>
</evidence>
<evidence type="ECO:0000256" key="5">
    <source>
        <dbReference type="ARBA" id="ARBA00022723"/>
    </source>
</evidence>
<keyword evidence="4" id="KW-0548">Nucleotidyltransferase</keyword>
<feature type="domain" description="tRNA nucleotidyltransferase/poly(A) polymerase RNA and SrmB- binding" evidence="10">
    <location>
        <begin position="153"/>
        <end position="197"/>
    </location>
</feature>
<evidence type="ECO:0000259" key="9">
    <source>
        <dbReference type="Pfam" id="PF01743"/>
    </source>
</evidence>
<comment type="cofactor">
    <cofactor evidence="1">
        <name>Mg(2+)</name>
        <dbReference type="ChEBI" id="CHEBI:18420"/>
    </cofactor>
</comment>
<proteinExistence type="inferred from homology"/>
<dbReference type="Pfam" id="PF12627">
    <property type="entry name" value="PolyA_pol_RNAbd"/>
    <property type="match status" value="1"/>
</dbReference>
<dbReference type="GO" id="GO:0000166">
    <property type="term" value="F:nucleotide binding"/>
    <property type="evidence" value="ECO:0007669"/>
    <property type="project" value="UniProtKB-KW"/>
</dbReference>
<name>W6TF51_HOLOB</name>
<evidence type="ECO:0000313" key="11">
    <source>
        <dbReference type="EMBL" id="ETZ07599.1"/>
    </source>
</evidence>
<comment type="similarity">
    <text evidence="8">Belongs to the tRNA nucleotidyltransferase/poly(A) polymerase family.</text>
</comment>
<evidence type="ECO:0000256" key="8">
    <source>
        <dbReference type="RuleBase" id="RU003953"/>
    </source>
</evidence>
<dbReference type="Gene3D" id="3.30.460.10">
    <property type="entry name" value="Beta Polymerase, domain 2"/>
    <property type="match status" value="1"/>
</dbReference>